<dbReference type="Proteomes" id="UP000189739">
    <property type="component" value="Unassembled WGS sequence"/>
</dbReference>
<dbReference type="RefSeq" id="WP_078348492.1">
    <property type="nucleotide sequence ID" value="NZ_MBTF01000012.1"/>
</dbReference>
<reference evidence="1 2" key="1">
    <citation type="submission" date="2016-07" db="EMBL/GenBank/DDBJ databases">
        <title>Genomic analysis of zinc-resistant bacterium Mucilaginibacter pedocola TBZ30.</title>
        <authorList>
            <person name="Huang J."/>
            <person name="Tang J."/>
        </authorList>
    </citation>
    <scope>NUCLEOTIDE SEQUENCE [LARGE SCALE GENOMIC DNA]</scope>
    <source>
        <strain evidence="1 2">TBZ30</strain>
    </source>
</reference>
<protein>
    <submittedName>
        <fullName evidence="1">Uncharacterized protein</fullName>
    </submittedName>
</protein>
<comment type="caution">
    <text evidence="1">The sequence shown here is derived from an EMBL/GenBank/DDBJ whole genome shotgun (WGS) entry which is preliminary data.</text>
</comment>
<evidence type="ECO:0000313" key="1">
    <source>
        <dbReference type="EMBL" id="OOQ59743.1"/>
    </source>
</evidence>
<name>A0A1S9PFK3_9SPHI</name>
<dbReference type="OrthoDB" id="5510929at2"/>
<accession>A0A1S9PFK3</accession>
<dbReference type="STRING" id="1792845.BC343_06165"/>
<dbReference type="AlphaFoldDB" id="A0A1S9PFK3"/>
<organism evidence="1 2">
    <name type="scientific">Mucilaginibacter pedocola</name>
    <dbReference type="NCBI Taxonomy" id="1792845"/>
    <lineage>
        <taxon>Bacteria</taxon>
        <taxon>Pseudomonadati</taxon>
        <taxon>Bacteroidota</taxon>
        <taxon>Sphingobacteriia</taxon>
        <taxon>Sphingobacteriales</taxon>
        <taxon>Sphingobacteriaceae</taxon>
        <taxon>Mucilaginibacter</taxon>
    </lineage>
</organism>
<proteinExistence type="predicted"/>
<keyword evidence="2" id="KW-1185">Reference proteome</keyword>
<gene>
    <name evidence="1" type="ORF">BC343_06165</name>
</gene>
<sequence length="123" mass="13361">MLTNLASDTEASLTYGTPGKTKRPFYSFLFNLKVHKQIWLKTAADTAQYLNTTEWDIAVSCNYNSKISACGIIVKVDTDYGQVTDAPSDQTFAQSTITKVGRAASAVGPDGIIIAFARTLCKQ</sequence>
<evidence type="ECO:0000313" key="2">
    <source>
        <dbReference type="Proteomes" id="UP000189739"/>
    </source>
</evidence>
<dbReference type="EMBL" id="MBTF01000012">
    <property type="protein sequence ID" value="OOQ59743.1"/>
    <property type="molecule type" value="Genomic_DNA"/>
</dbReference>